<dbReference type="GO" id="GO:0003697">
    <property type="term" value="F:single-stranded DNA binding"/>
    <property type="evidence" value="ECO:0007669"/>
    <property type="project" value="TreeGrafter"/>
</dbReference>
<dbReference type="Proteomes" id="UP000663852">
    <property type="component" value="Unassembled WGS sequence"/>
</dbReference>
<dbReference type="AlphaFoldDB" id="A0A815JY37"/>
<dbReference type="GO" id="GO:0044774">
    <property type="term" value="P:mitotic DNA integrity checkpoint signaling"/>
    <property type="evidence" value="ECO:0007669"/>
    <property type="project" value="TreeGrafter"/>
</dbReference>
<dbReference type="GO" id="GO:0006303">
    <property type="term" value="P:double-strand break repair via nonhomologous end joining"/>
    <property type="evidence" value="ECO:0007669"/>
    <property type="project" value="TreeGrafter"/>
</dbReference>
<evidence type="ECO:0000313" key="2">
    <source>
        <dbReference type="EMBL" id="CAF1502624.1"/>
    </source>
</evidence>
<dbReference type="Gene3D" id="3.30.420.10">
    <property type="entry name" value="Ribonuclease H-like superfamily/Ribonuclease H"/>
    <property type="match status" value="1"/>
</dbReference>
<dbReference type="GO" id="GO:0035861">
    <property type="term" value="C:site of double-strand break"/>
    <property type="evidence" value="ECO:0007669"/>
    <property type="project" value="TreeGrafter"/>
</dbReference>
<dbReference type="InterPro" id="IPR036397">
    <property type="entry name" value="RNaseH_sf"/>
</dbReference>
<dbReference type="GO" id="GO:0042800">
    <property type="term" value="F:histone H3K4 methyltransferase activity"/>
    <property type="evidence" value="ECO:0007669"/>
    <property type="project" value="TreeGrafter"/>
</dbReference>
<keyword evidence="3" id="KW-1185">Reference proteome</keyword>
<protein>
    <recommendedName>
        <fullName evidence="4">Transposase</fullName>
    </recommendedName>
</protein>
<comment type="caution">
    <text evidence="1">The sequence shown here is derived from an EMBL/GenBank/DDBJ whole genome shotgun (WGS) entry which is preliminary data.</text>
</comment>
<evidence type="ECO:0008006" key="4">
    <source>
        <dbReference type="Google" id="ProtNLM"/>
    </source>
</evidence>
<dbReference type="GO" id="GO:0000729">
    <property type="term" value="P:DNA double-strand break processing"/>
    <property type="evidence" value="ECO:0007669"/>
    <property type="project" value="TreeGrafter"/>
</dbReference>
<dbReference type="GO" id="GO:0000014">
    <property type="term" value="F:single-stranded DNA endodeoxyribonuclease activity"/>
    <property type="evidence" value="ECO:0007669"/>
    <property type="project" value="TreeGrafter"/>
</dbReference>
<gene>
    <name evidence="2" type="ORF">EDS130_LOCUS42728</name>
    <name evidence="1" type="ORF">XAT740_LOCUS33434</name>
</gene>
<proteinExistence type="predicted"/>
<dbReference type="InterPro" id="IPR052709">
    <property type="entry name" value="Transposase-MT_Hybrid"/>
</dbReference>
<dbReference type="GO" id="GO:0005634">
    <property type="term" value="C:nucleus"/>
    <property type="evidence" value="ECO:0007669"/>
    <property type="project" value="TreeGrafter"/>
</dbReference>
<reference evidence="1" key="1">
    <citation type="submission" date="2021-02" db="EMBL/GenBank/DDBJ databases">
        <authorList>
            <person name="Nowell W R."/>
        </authorList>
    </citation>
    <scope>NUCLEOTIDE SEQUENCE</scope>
</reference>
<dbReference type="GO" id="GO:0046975">
    <property type="term" value="F:histone H3K36 methyltransferase activity"/>
    <property type="evidence" value="ECO:0007669"/>
    <property type="project" value="TreeGrafter"/>
</dbReference>
<dbReference type="GO" id="GO:0015074">
    <property type="term" value="P:DNA integration"/>
    <property type="evidence" value="ECO:0007669"/>
    <property type="project" value="TreeGrafter"/>
</dbReference>
<evidence type="ECO:0000313" key="1">
    <source>
        <dbReference type="EMBL" id="CAF1387794.1"/>
    </source>
</evidence>
<sequence>MSLKKREDIDDEAWSGRRPIETTFEHIEEICSLINNDPHVTIDEMEVQTGFSHGTIHRIISDYVRLKNMTTRYVPKQLADSQRAERVRIRKKTLTEVELDAWRLYDAITCNESRFCHKKIGRKLSNVPWVSEENPLSTVVRQSRFARKILFSIFFKSSGPVLIHYVERG</sequence>
<dbReference type="GO" id="GO:0003690">
    <property type="term" value="F:double-stranded DNA binding"/>
    <property type="evidence" value="ECO:0007669"/>
    <property type="project" value="TreeGrafter"/>
</dbReference>
<dbReference type="GO" id="GO:0044547">
    <property type="term" value="F:DNA topoisomerase binding"/>
    <property type="evidence" value="ECO:0007669"/>
    <property type="project" value="TreeGrafter"/>
</dbReference>
<organism evidence="1 3">
    <name type="scientific">Adineta ricciae</name>
    <name type="common">Rotifer</name>
    <dbReference type="NCBI Taxonomy" id="249248"/>
    <lineage>
        <taxon>Eukaryota</taxon>
        <taxon>Metazoa</taxon>
        <taxon>Spiralia</taxon>
        <taxon>Gnathifera</taxon>
        <taxon>Rotifera</taxon>
        <taxon>Eurotatoria</taxon>
        <taxon>Bdelloidea</taxon>
        <taxon>Adinetida</taxon>
        <taxon>Adinetidae</taxon>
        <taxon>Adineta</taxon>
    </lineage>
</organism>
<dbReference type="PANTHER" id="PTHR46060:SF2">
    <property type="entry name" value="HISTONE-LYSINE N-METHYLTRANSFERASE SETMAR"/>
    <property type="match status" value="1"/>
</dbReference>
<accession>A0A815JY37</accession>
<dbReference type="EMBL" id="CAJNOR010003190">
    <property type="protein sequence ID" value="CAF1387794.1"/>
    <property type="molecule type" value="Genomic_DNA"/>
</dbReference>
<dbReference type="PANTHER" id="PTHR46060">
    <property type="entry name" value="MARINER MOS1 TRANSPOSASE-LIKE PROTEIN"/>
    <property type="match status" value="1"/>
</dbReference>
<name>A0A815JY37_ADIRI</name>
<dbReference type="GO" id="GO:0031297">
    <property type="term" value="P:replication fork processing"/>
    <property type="evidence" value="ECO:0007669"/>
    <property type="project" value="TreeGrafter"/>
</dbReference>
<dbReference type="Proteomes" id="UP000663828">
    <property type="component" value="Unassembled WGS sequence"/>
</dbReference>
<evidence type="ECO:0000313" key="3">
    <source>
        <dbReference type="Proteomes" id="UP000663828"/>
    </source>
</evidence>
<dbReference type="OrthoDB" id="6420373at2759"/>
<dbReference type="EMBL" id="CAJNOJ010000643">
    <property type="protein sequence ID" value="CAF1502624.1"/>
    <property type="molecule type" value="Genomic_DNA"/>
</dbReference>
<dbReference type="GO" id="GO:0000793">
    <property type="term" value="C:condensed chromosome"/>
    <property type="evidence" value="ECO:0007669"/>
    <property type="project" value="TreeGrafter"/>
</dbReference>